<evidence type="ECO:0000256" key="5">
    <source>
        <dbReference type="ARBA" id="ARBA00022777"/>
    </source>
</evidence>
<feature type="domain" description="DAGKc" evidence="9">
    <location>
        <begin position="1"/>
        <end position="130"/>
    </location>
</feature>
<dbReference type="SMART" id="SM00046">
    <property type="entry name" value="DAGKc"/>
    <property type="match status" value="1"/>
</dbReference>
<keyword evidence="7" id="KW-0444">Lipid biosynthesis</keyword>
<dbReference type="EMBL" id="JBHRZH010000011">
    <property type="protein sequence ID" value="MFC3761929.1"/>
    <property type="molecule type" value="Genomic_DNA"/>
</dbReference>
<reference evidence="11" key="1">
    <citation type="journal article" date="2019" name="Int. J. Syst. Evol. Microbiol.">
        <title>The Global Catalogue of Microorganisms (GCM) 10K type strain sequencing project: providing services to taxonomists for standard genome sequencing and annotation.</title>
        <authorList>
            <consortium name="The Broad Institute Genomics Platform"/>
            <consortium name="The Broad Institute Genome Sequencing Center for Infectious Disease"/>
            <person name="Wu L."/>
            <person name="Ma J."/>
        </authorList>
    </citation>
    <scope>NUCLEOTIDE SEQUENCE [LARGE SCALE GENOMIC DNA]</scope>
    <source>
        <strain evidence="11">CGMCC 4.7241</strain>
    </source>
</reference>
<evidence type="ECO:0000256" key="8">
    <source>
        <dbReference type="ARBA" id="ARBA00023264"/>
    </source>
</evidence>
<evidence type="ECO:0000256" key="6">
    <source>
        <dbReference type="ARBA" id="ARBA00022840"/>
    </source>
</evidence>
<name>A0ABV7YAV2_9ACTN</name>
<dbReference type="RefSeq" id="WP_307782625.1">
    <property type="nucleotide sequence ID" value="NZ_JAFBCM010000001.1"/>
</dbReference>
<keyword evidence="7" id="KW-0594">Phospholipid biosynthesis</keyword>
<dbReference type="InterPro" id="IPR045540">
    <property type="entry name" value="YegS/DAGK_C"/>
</dbReference>
<dbReference type="GO" id="GO:0016301">
    <property type="term" value="F:kinase activity"/>
    <property type="evidence" value="ECO:0007669"/>
    <property type="project" value="UniProtKB-KW"/>
</dbReference>
<keyword evidence="3" id="KW-0808">Transferase</keyword>
<comment type="cofactor">
    <cofactor evidence="1">
        <name>Mg(2+)</name>
        <dbReference type="ChEBI" id="CHEBI:18420"/>
    </cofactor>
</comment>
<dbReference type="Pfam" id="PF00781">
    <property type="entry name" value="DAGK_cat"/>
    <property type="match status" value="1"/>
</dbReference>
<dbReference type="Gene3D" id="3.40.50.10330">
    <property type="entry name" value="Probable inorganic polyphosphate/atp-NAD kinase, domain 1"/>
    <property type="match status" value="1"/>
</dbReference>
<evidence type="ECO:0000256" key="1">
    <source>
        <dbReference type="ARBA" id="ARBA00001946"/>
    </source>
</evidence>
<dbReference type="InterPro" id="IPR001206">
    <property type="entry name" value="Diacylglycerol_kinase_cat_dom"/>
</dbReference>
<proteinExistence type="inferred from homology"/>
<evidence type="ECO:0000256" key="3">
    <source>
        <dbReference type="ARBA" id="ARBA00022679"/>
    </source>
</evidence>
<dbReference type="PROSITE" id="PS50146">
    <property type="entry name" value="DAGK"/>
    <property type="match status" value="1"/>
</dbReference>
<evidence type="ECO:0000256" key="7">
    <source>
        <dbReference type="ARBA" id="ARBA00023209"/>
    </source>
</evidence>
<dbReference type="Proteomes" id="UP001595699">
    <property type="component" value="Unassembled WGS sequence"/>
</dbReference>
<keyword evidence="6" id="KW-0067">ATP-binding</keyword>
<dbReference type="Gene3D" id="2.60.200.40">
    <property type="match status" value="1"/>
</dbReference>
<sequence>MAQRVTIIVNPIKVDDLDGFRSTVNQALTERGYDEPVWLETTVDDPGYAMAKQVADDPVELLVVAGGDGTVRIVCAELAHTEIPIAILPSGTGNLLARNLGIPLQVETALSALLDGRTRVIDIVGVEGDGMDADRFTVMAGLGLDAAIMADAPDPLKKRLGWAAYLVSAAKNLNHRSVRVRITVDDHPPLTRRARTVIVGNVGTLTADVALLPDARPDDGLIDVVVLTPTRLSHWPGLAWRILTRSVAPDRHVHRLAGRRVHVEAARPMQRQLDGDPIGPGRTLTAQVEQDALSLRAPAESDG</sequence>
<dbReference type="Pfam" id="PF19279">
    <property type="entry name" value="YegS_C"/>
    <property type="match status" value="1"/>
</dbReference>
<comment type="similarity">
    <text evidence="2">Belongs to the diacylglycerol/lipid kinase family.</text>
</comment>
<keyword evidence="5 10" id="KW-0418">Kinase</keyword>
<evidence type="ECO:0000256" key="2">
    <source>
        <dbReference type="ARBA" id="ARBA00005983"/>
    </source>
</evidence>
<dbReference type="PANTHER" id="PTHR12358">
    <property type="entry name" value="SPHINGOSINE KINASE"/>
    <property type="match status" value="1"/>
</dbReference>
<keyword evidence="11" id="KW-1185">Reference proteome</keyword>
<dbReference type="PANTHER" id="PTHR12358:SF54">
    <property type="entry name" value="SPHINGOSINE KINASE RELATED PROTEIN"/>
    <property type="match status" value="1"/>
</dbReference>
<dbReference type="InterPro" id="IPR050187">
    <property type="entry name" value="Lipid_Phosphate_FormReg"/>
</dbReference>
<keyword evidence="8" id="KW-1208">Phospholipid metabolism</keyword>
<gene>
    <name evidence="10" type="ORF">ACFOUW_13895</name>
</gene>
<accession>A0ABV7YAV2</accession>
<evidence type="ECO:0000256" key="4">
    <source>
        <dbReference type="ARBA" id="ARBA00022741"/>
    </source>
</evidence>
<dbReference type="SUPFAM" id="SSF111331">
    <property type="entry name" value="NAD kinase/diacylglycerol kinase-like"/>
    <property type="match status" value="1"/>
</dbReference>
<evidence type="ECO:0000313" key="11">
    <source>
        <dbReference type="Proteomes" id="UP001595699"/>
    </source>
</evidence>
<keyword evidence="7" id="KW-0443">Lipid metabolism</keyword>
<dbReference type="InterPro" id="IPR016064">
    <property type="entry name" value="NAD/diacylglycerol_kinase_sf"/>
</dbReference>
<protein>
    <submittedName>
        <fullName evidence="10">Diacylglycerol kinase family lipid kinase</fullName>
    </submittedName>
</protein>
<evidence type="ECO:0000313" key="10">
    <source>
        <dbReference type="EMBL" id="MFC3761929.1"/>
    </source>
</evidence>
<organism evidence="10 11">
    <name type="scientific">Tenggerimyces flavus</name>
    <dbReference type="NCBI Taxonomy" id="1708749"/>
    <lineage>
        <taxon>Bacteria</taxon>
        <taxon>Bacillati</taxon>
        <taxon>Actinomycetota</taxon>
        <taxon>Actinomycetes</taxon>
        <taxon>Propionibacteriales</taxon>
        <taxon>Nocardioidaceae</taxon>
        <taxon>Tenggerimyces</taxon>
    </lineage>
</organism>
<keyword evidence="4" id="KW-0547">Nucleotide-binding</keyword>
<evidence type="ECO:0000259" key="9">
    <source>
        <dbReference type="PROSITE" id="PS50146"/>
    </source>
</evidence>
<dbReference type="InterPro" id="IPR017438">
    <property type="entry name" value="ATP-NAD_kinase_N"/>
</dbReference>
<comment type="caution">
    <text evidence="10">The sequence shown here is derived from an EMBL/GenBank/DDBJ whole genome shotgun (WGS) entry which is preliminary data.</text>
</comment>